<sequence length="124" mass="14525">MVFALSAKNVKKAVRTFFLNVTSDYSFFVISELIPGLKNHLMRPNIFQIFELMSDTTSPVADYKNVYRLLTCCTIYHVWRERNERNFGSHIQSSSSIHFLMKKALSFMVSRWRNGKFLMDMGII</sequence>
<name>A0AAV7H3E9_DENCH</name>
<dbReference type="Proteomes" id="UP000775213">
    <property type="component" value="Unassembled WGS sequence"/>
</dbReference>
<reference evidence="1 2" key="1">
    <citation type="journal article" date="2021" name="Hortic Res">
        <title>Chromosome-scale assembly of the Dendrobium chrysotoxum genome enhances the understanding of orchid evolution.</title>
        <authorList>
            <person name="Zhang Y."/>
            <person name="Zhang G.Q."/>
            <person name="Zhang D."/>
            <person name="Liu X.D."/>
            <person name="Xu X.Y."/>
            <person name="Sun W.H."/>
            <person name="Yu X."/>
            <person name="Zhu X."/>
            <person name="Wang Z.W."/>
            <person name="Zhao X."/>
            <person name="Zhong W.Y."/>
            <person name="Chen H."/>
            <person name="Yin W.L."/>
            <person name="Huang T."/>
            <person name="Niu S.C."/>
            <person name="Liu Z.J."/>
        </authorList>
    </citation>
    <scope>NUCLEOTIDE SEQUENCE [LARGE SCALE GENOMIC DNA]</scope>
    <source>
        <strain evidence="1">Lindl</strain>
    </source>
</reference>
<protein>
    <submittedName>
        <fullName evidence="1">Uncharacterized protein</fullName>
    </submittedName>
</protein>
<gene>
    <name evidence="1" type="ORF">IEQ34_008188</name>
</gene>
<evidence type="ECO:0000313" key="2">
    <source>
        <dbReference type="Proteomes" id="UP000775213"/>
    </source>
</evidence>
<comment type="caution">
    <text evidence="1">The sequence shown here is derived from an EMBL/GenBank/DDBJ whole genome shotgun (WGS) entry which is preliminary data.</text>
</comment>
<keyword evidence="2" id="KW-1185">Reference proteome</keyword>
<dbReference type="EMBL" id="JAGFBR010000008">
    <property type="protein sequence ID" value="KAH0463606.1"/>
    <property type="molecule type" value="Genomic_DNA"/>
</dbReference>
<evidence type="ECO:0000313" key="1">
    <source>
        <dbReference type="EMBL" id="KAH0463606.1"/>
    </source>
</evidence>
<accession>A0AAV7H3E9</accession>
<dbReference type="AlphaFoldDB" id="A0AAV7H3E9"/>
<organism evidence="1 2">
    <name type="scientific">Dendrobium chrysotoxum</name>
    <name type="common">Orchid</name>
    <dbReference type="NCBI Taxonomy" id="161865"/>
    <lineage>
        <taxon>Eukaryota</taxon>
        <taxon>Viridiplantae</taxon>
        <taxon>Streptophyta</taxon>
        <taxon>Embryophyta</taxon>
        <taxon>Tracheophyta</taxon>
        <taxon>Spermatophyta</taxon>
        <taxon>Magnoliopsida</taxon>
        <taxon>Liliopsida</taxon>
        <taxon>Asparagales</taxon>
        <taxon>Orchidaceae</taxon>
        <taxon>Epidendroideae</taxon>
        <taxon>Malaxideae</taxon>
        <taxon>Dendrobiinae</taxon>
        <taxon>Dendrobium</taxon>
    </lineage>
</organism>
<proteinExistence type="predicted"/>